<accession>A0A0G0NR81</accession>
<comment type="caution">
    <text evidence="2">The sequence shown here is derived from an EMBL/GenBank/DDBJ whole genome shotgun (WGS) entry which is preliminary data.</text>
</comment>
<evidence type="ECO:0000313" key="3">
    <source>
        <dbReference type="Proteomes" id="UP000034048"/>
    </source>
</evidence>
<keyword evidence="1" id="KW-0812">Transmembrane</keyword>
<evidence type="ECO:0000256" key="1">
    <source>
        <dbReference type="SAM" id="Phobius"/>
    </source>
</evidence>
<proteinExistence type="predicted"/>
<sequence>MRMDHLLNAVYGVVVGISLYLLLTGANIIEESVLTAGIFVVAAYPWRIGKNVYSLFGGFNFEEAEEQGKEDGKIWSLISVIQYSKGNAFSVVNFVQVSAEGQAMTIIAVSLYQYGADFTLSWVGISLYQMSGDGEAALGIGLSFWQQSQDSDATMVAGISIFQIGKETSLFFGASALQKAAEKAMLGVGLVLFQISDKDSIIYGGLSLVQLSETNSFLGFGIPVFQNNRNFGFKAIANRDKV</sequence>
<protein>
    <submittedName>
        <fullName evidence="2">Uncharacterized protein</fullName>
    </submittedName>
</protein>
<reference evidence="2 3" key="1">
    <citation type="journal article" date="2015" name="Nature">
        <title>rRNA introns, odd ribosomes, and small enigmatic genomes across a large radiation of phyla.</title>
        <authorList>
            <person name="Brown C.T."/>
            <person name="Hug L.A."/>
            <person name="Thomas B.C."/>
            <person name="Sharon I."/>
            <person name="Castelle C.J."/>
            <person name="Singh A."/>
            <person name="Wilkins M.J."/>
            <person name="Williams K.H."/>
            <person name="Banfield J.F."/>
        </authorList>
    </citation>
    <scope>NUCLEOTIDE SEQUENCE [LARGE SCALE GENOMIC DNA]</scope>
</reference>
<keyword evidence="1" id="KW-0472">Membrane</keyword>
<keyword evidence="1" id="KW-1133">Transmembrane helix</keyword>
<dbReference type="Proteomes" id="UP000034048">
    <property type="component" value="Unassembled WGS sequence"/>
</dbReference>
<feature type="transmembrane region" description="Helical" evidence="1">
    <location>
        <begin position="6"/>
        <end position="23"/>
    </location>
</feature>
<gene>
    <name evidence="2" type="ORF">UT42_C0005G0001</name>
</gene>
<name>A0A0G0NR81_9BACT</name>
<organism evidence="2 3">
    <name type="scientific">Candidatus Falkowbacteria bacterium GW2011_GWA2_39_24</name>
    <dbReference type="NCBI Taxonomy" id="1618634"/>
    <lineage>
        <taxon>Bacteria</taxon>
        <taxon>Candidatus Falkowiibacteriota</taxon>
    </lineage>
</organism>
<evidence type="ECO:0000313" key="2">
    <source>
        <dbReference type="EMBL" id="KKR15281.1"/>
    </source>
</evidence>
<dbReference type="AlphaFoldDB" id="A0A0G0NR81"/>
<dbReference type="EMBL" id="LBWS01000005">
    <property type="protein sequence ID" value="KKR15281.1"/>
    <property type="molecule type" value="Genomic_DNA"/>
</dbReference>